<dbReference type="RefSeq" id="WP_087666662.1">
    <property type="nucleotide sequence ID" value="NZ_FCNW02000005.1"/>
</dbReference>
<dbReference type="CDD" id="cd00030">
    <property type="entry name" value="C2"/>
    <property type="match status" value="1"/>
</dbReference>
<dbReference type="Proteomes" id="UP000054977">
    <property type="component" value="Unassembled WGS sequence"/>
</dbReference>
<evidence type="ECO:0000313" key="3">
    <source>
        <dbReference type="Proteomes" id="UP000054977"/>
    </source>
</evidence>
<feature type="domain" description="eCIS core" evidence="1">
    <location>
        <begin position="95"/>
        <end position="164"/>
    </location>
</feature>
<keyword evidence="3" id="KW-1185">Reference proteome</keyword>
<comment type="caution">
    <text evidence="2">The sequence shown here is derived from an EMBL/GenBank/DDBJ whole genome shotgun (WGS) entry which is preliminary data.</text>
</comment>
<accession>A0A158G6N6</accession>
<organism evidence="2 3">
    <name type="scientific">Caballeronia humi</name>
    <dbReference type="NCBI Taxonomy" id="326474"/>
    <lineage>
        <taxon>Bacteria</taxon>
        <taxon>Pseudomonadati</taxon>
        <taxon>Pseudomonadota</taxon>
        <taxon>Betaproteobacteria</taxon>
        <taxon>Burkholderiales</taxon>
        <taxon>Burkholderiaceae</taxon>
        <taxon>Caballeronia</taxon>
    </lineage>
</organism>
<dbReference type="AlphaFoldDB" id="A0A158G6N6"/>
<evidence type="ECO:0000313" key="2">
    <source>
        <dbReference type="EMBL" id="SAL27778.1"/>
    </source>
</evidence>
<protein>
    <recommendedName>
        <fullName evidence="1">eCIS core domain-containing protein</fullName>
    </recommendedName>
</protein>
<gene>
    <name evidence="2" type="ORF">AWB65_01631</name>
</gene>
<dbReference type="Pfam" id="PF13699">
    <property type="entry name" value="eCIS_core"/>
    <property type="match status" value="1"/>
</dbReference>
<reference evidence="2" key="1">
    <citation type="submission" date="2016-01" db="EMBL/GenBank/DDBJ databases">
        <authorList>
            <person name="Peeters C."/>
        </authorList>
    </citation>
    <scope>NUCLEOTIDE SEQUENCE [LARGE SCALE GENOMIC DNA]</scope>
    <source>
        <strain evidence="2">LMG 22934</strain>
    </source>
</reference>
<dbReference type="InterPro" id="IPR025295">
    <property type="entry name" value="eCIS_core_dom"/>
</dbReference>
<sequence length="626" mass="65532">MRARRDYHLEGHTPIAKSRQAVPANATVASRGPAHQILQLQRALGNHKVGQLLQSQGFAQRQWPAGVESLRETADSNAISRAAFEQATSRPPGELPYRSTLERSFGTSFGGVQAHLGTDEAKSGLRLLGAQAAASGERIAFRDASPSLGLVAHEAAHVVQQRAAGGPVQLKALNLGAASGDAEARADAAAAAVVAGFDAPHVGTAPHAIYRALETRGGTWSTPTYSAAAAGTGVTGDPVGCQIKLHFTPNELVEAPAGGIGITQSVKSMKASTAHGANDTFAPPSDPGKAMVTLPAGSADPGRGMDRNIYPPDPAGPGGARAVPNTNPMYGVYNPAGGVATSLNAQTPSVGATKFGAHVRKADGKLDAAVDAVLEDSPSRRLEFDKQTFEQTFESTALIMSGPLANSYLGSVRWGYRSDEHAVSNLVPLAIVEQGTPSAAFNAAAQKWNSAVLPDRANPGTTYDTVDLPIDNQRRPSEMPTIELLTKLTQIDAEIAAAAGPARMQKELEKRGLENEARTRHMRISVKVNATEDWIGSDETYCRVIGPHGTVTTPVHDLKKGQSFVFDIALGAALPGTGALTIQVFDQDWPDSDDLLVSMTMPAPFAPVTNTATMDGANYNVTASFA</sequence>
<dbReference type="OrthoDB" id="9182846at2"/>
<proteinExistence type="predicted"/>
<evidence type="ECO:0000259" key="1">
    <source>
        <dbReference type="Pfam" id="PF13699"/>
    </source>
</evidence>
<dbReference type="EMBL" id="FCNW02000005">
    <property type="protein sequence ID" value="SAL27778.1"/>
    <property type="molecule type" value="Genomic_DNA"/>
</dbReference>
<dbReference type="STRING" id="326474.AWB65_01631"/>
<name>A0A158G6N6_9BURK</name>